<feature type="region of interest" description="Disordered" evidence="2">
    <location>
        <begin position="104"/>
        <end position="123"/>
    </location>
</feature>
<name>A0ABZ2U1Q7_9ACTN</name>
<keyword evidence="1" id="KW-0479">Metal-binding</keyword>
<keyword evidence="5" id="KW-1185">Reference proteome</keyword>
<evidence type="ECO:0000256" key="1">
    <source>
        <dbReference type="PROSITE-ProRule" id="PRU00325"/>
    </source>
</evidence>
<dbReference type="PROSITE" id="PS50966">
    <property type="entry name" value="ZF_SWIM"/>
    <property type="match status" value="1"/>
</dbReference>
<gene>
    <name evidence="4" type="ORF">RVF87_16060</name>
</gene>
<reference evidence="4 5" key="1">
    <citation type="journal article" date="2023" name="Virus Evol.">
        <title>Computational host range prediction-The good, the bad, and the ugly.</title>
        <authorList>
            <person name="Howell A.A."/>
            <person name="Versoza C.J."/>
            <person name="Pfeifer S.P."/>
        </authorList>
    </citation>
    <scope>NUCLEOTIDE SEQUENCE [LARGE SCALE GENOMIC DNA]</scope>
    <source>
        <strain evidence="4 5">1610/1b</strain>
    </source>
</reference>
<evidence type="ECO:0000256" key="2">
    <source>
        <dbReference type="SAM" id="MobiDB-lite"/>
    </source>
</evidence>
<proteinExistence type="predicted"/>
<protein>
    <submittedName>
        <fullName evidence="4">SWIM zinc finger family protein</fullName>
    </submittedName>
</protein>
<dbReference type="InterPro" id="IPR007527">
    <property type="entry name" value="Znf_SWIM"/>
</dbReference>
<keyword evidence="1" id="KW-0862">Zinc</keyword>
<dbReference type="EMBL" id="CP136137">
    <property type="protein sequence ID" value="WYY06569.1"/>
    <property type="molecule type" value="Genomic_DNA"/>
</dbReference>
<evidence type="ECO:0000313" key="5">
    <source>
        <dbReference type="Proteomes" id="UP001479933"/>
    </source>
</evidence>
<evidence type="ECO:0000313" key="4">
    <source>
        <dbReference type="EMBL" id="WYY06569.1"/>
    </source>
</evidence>
<dbReference type="Pfam" id="PF04434">
    <property type="entry name" value="SWIM"/>
    <property type="match status" value="1"/>
</dbReference>
<dbReference type="RefSeq" id="WP_066163017.1">
    <property type="nucleotide sequence ID" value="NZ_CP136137.1"/>
</dbReference>
<keyword evidence="1" id="KW-0863">Zinc-finger</keyword>
<feature type="domain" description="SWIM-type" evidence="3">
    <location>
        <begin position="52"/>
        <end position="85"/>
    </location>
</feature>
<evidence type="ECO:0000259" key="3">
    <source>
        <dbReference type="PROSITE" id="PS50966"/>
    </source>
</evidence>
<sequence>MRWTQERVLAVAPDAASVAAGRKLAVPGPWSATGCTESLLWGSCQGSGKKPYQVSIDLVGPAYKCSCPSRKFPCKHAIALLLLWSDGAVGEGETADHTAEWADTRARRSERVAATAPPDPEAQAARRAERLAKMDAGGEEFSQWLIDMMRGGLADAMRRPADWWDGGAARLVDAQMPGLAERVRDTAADVAHGLTPADLFDRVGVWWTMVRAWAHRDALSPALRADLQTSLGWPVPTADVRAGEIREGWWTVVGSHRDESGRLAQQRTWLRALDSGEYFMVLETAGPGQSLQVPHLAGAGLRARLGVYPGSAPARVLFVDPPEPDGAVLRLGAGTTVAAAFADAAEAVARTPWRDRHPAVLDDIVLGGSDAHLLVDPSGAAVPLVPDTPRRALLALTGGRADQVFGELDHGRFRVLTVVADGQVSAL</sequence>
<dbReference type="Proteomes" id="UP001479933">
    <property type="component" value="Chromosome"/>
</dbReference>
<dbReference type="PROSITE" id="PS51257">
    <property type="entry name" value="PROKAR_LIPOPROTEIN"/>
    <property type="match status" value="1"/>
</dbReference>
<accession>A0ABZ2U1Q7</accession>
<organism evidence="4 5">
    <name type="scientific">Gordonia hydrophobica</name>
    <dbReference type="NCBI Taxonomy" id="40516"/>
    <lineage>
        <taxon>Bacteria</taxon>
        <taxon>Bacillati</taxon>
        <taxon>Actinomycetota</taxon>
        <taxon>Actinomycetes</taxon>
        <taxon>Mycobacteriales</taxon>
        <taxon>Gordoniaceae</taxon>
        <taxon>Gordonia</taxon>
    </lineage>
</organism>